<organism evidence="2 3">
    <name type="scientific">Roseiflexus castenholzii (strain DSM 13941 / HLO8)</name>
    <dbReference type="NCBI Taxonomy" id="383372"/>
    <lineage>
        <taxon>Bacteria</taxon>
        <taxon>Bacillati</taxon>
        <taxon>Chloroflexota</taxon>
        <taxon>Chloroflexia</taxon>
        <taxon>Chloroflexales</taxon>
        <taxon>Roseiflexineae</taxon>
        <taxon>Roseiflexaceae</taxon>
        <taxon>Roseiflexus</taxon>
    </lineage>
</organism>
<accession>A7NIK3</accession>
<sequence>MPPRRAAACKRSSKTIRRRVTQMERSERLPIQRHGAAPAPRSRVLFPSASYQECPAYSKPAAQGGSIAATLPLACFEHQTAQTLHFAQRKIFPAVPERVGVRNAQASGCSTRFSPLKHVP</sequence>
<reference evidence="2 3" key="1">
    <citation type="submission" date="2007-08" db="EMBL/GenBank/DDBJ databases">
        <title>Complete sequence of Roseiflexus castenholzii DSM 13941.</title>
        <authorList>
            <consortium name="US DOE Joint Genome Institute"/>
            <person name="Copeland A."/>
            <person name="Lucas S."/>
            <person name="Lapidus A."/>
            <person name="Barry K."/>
            <person name="Glavina del Rio T."/>
            <person name="Dalin E."/>
            <person name="Tice H."/>
            <person name="Pitluck S."/>
            <person name="Thompson L.S."/>
            <person name="Brettin T."/>
            <person name="Bruce D."/>
            <person name="Detter J.C."/>
            <person name="Han C."/>
            <person name="Tapia R."/>
            <person name="Schmutz J."/>
            <person name="Larimer F."/>
            <person name="Land M."/>
            <person name="Hauser L."/>
            <person name="Kyrpides N."/>
            <person name="Mikhailova N."/>
            <person name="Bryant D.A."/>
            <person name="Hanada S."/>
            <person name="Tsukatani Y."/>
            <person name="Richardson P."/>
        </authorList>
    </citation>
    <scope>NUCLEOTIDE SEQUENCE [LARGE SCALE GENOMIC DNA]</scope>
    <source>
        <strain evidence="3">DSM 13941 / HLO8</strain>
    </source>
</reference>
<dbReference type="EMBL" id="CP000804">
    <property type="protein sequence ID" value="ABU57303.1"/>
    <property type="molecule type" value="Genomic_DNA"/>
</dbReference>
<evidence type="ECO:0000313" key="3">
    <source>
        <dbReference type="Proteomes" id="UP000000263"/>
    </source>
</evidence>
<proteinExistence type="predicted"/>
<dbReference type="AlphaFoldDB" id="A7NIK3"/>
<evidence type="ECO:0000313" key="2">
    <source>
        <dbReference type="EMBL" id="ABU57303.1"/>
    </source>
</evidence>
<dbReference type="STRING" id="383372.Rcas_1206"/>
<evidence type="ECO:0000256" key="1">
    <source>
        <dbReference type="SAM" id="MobiDB-lite"/>
    </source>
</evidence>
<dbReference type="KEGG" id="rca:Rcas_1206"/>
<dbReference type="Proteomes" id="UP000000263">
    <property type="component" value="Chromosome"/>
</dbReference>
<keyword evidence="3" id="KW-1185">Reference proteome</keyword>
<dbReference type="HOGENOM" id="CLU_2047954_0_0_0"/>
<feature type="region of interest" description="Disordered" evidence="1">
    <location>
        <begin position="1"/>
        <end position="40"/>
    </location>
</feature>
<feature type="compositionally biased region" description="Basic and acidic residues" evidence="1">
    <location>
        <begin position="21"/>
        <end position="30"/>
    </location>
</feature>
<name>A7NIK3_ROSCS</name>
<gene>
    <name evidence="2" type="ordered locus">Rcas_1206</name>
</gene>
<protein>
    <submittedName>
        <fullName evidence="2">Uncharacterized protein</fullName>
    </submittedName>
</protein>
<feature type="compositionally biased region" description="Basic residues" evidence="1">
    <location>
        <begin position="7"/>
        <end position="20"/>
    </location>
</feature>